<reference evidence="1" key="1">
    <citation type="journal article" date="2022" name="bioRxiv">
        <title>Population genetic analysis of Ophidiomyces ophidiicola, the causative agent of snake fungal disease, indicates recent introductions to the USA.</title>
        <authorList>
            <person name="Ladner J.T."/>
            <person name="Palmer J.M."/>
            <person name="Ettinger C.L."/>
            <person name="Stajich J.E."/>
            <person name="Farrell T.M."/>
            <person name="Glorioso B.M."/>
            <person name="Lawson B."/>
            <person name="Price S.J."/>
            <person name="Stengle A.G."/>
            <person name="Grear D.A."/>
            <person name="Lorch J.M."/>
        </authorList>
    </citation>
    <scope>NUCLEOTIDE SEQUENCE</scope>
    <source>
        <strain evidence="1">NWHC 24266-5</strain>
    </source>
</reference>
<gene>
    <name evidence="1" type="ORF">LOY88_001315</name>
</gene>
<dbReference type="EMBL" id="JALBCA010000014">
    <property type="protein sequence ID" value="KAI2391014.1"/>
    <property type="molecule type" value="Genomic_DNA"/>
</dbReference>
<accession>A0ACB8V584</accession>
<name>A0ACB8V584_9EURO</name>
<protein>
    <submittedName>
        <fullName evidence="1">Uncharacterized protein</fullName>
    </submittedName>
</protein>
<organism evidence="1">
    <name type="scientific">Ophidiomyces ophidiicola</name>
    <dbReference type="NCBI Taxonomy" id="1387563"/>
    <lineage>
        <taxon>Eukaryota</taxon>
        <taxon>Fungi</taxon>
        <taxon>Dikarya</taxon>
        <taxon>Ascomycota</taxon>
        <taxon>Pezizomycotina</taxon>
        <taxon>Eurotiomycetes</taxon>
        <taxon>Eurotiomycetidae</taxon>
        <taxon>Onygenales</taxon>
        <taxon>Onygenaceae</taxon>
        <taxon>Ophidiomyces</taxon>
    </lineage>
</organism>
<comment type="caution">
    <text evidence="1">The sequence shown here is derived from an EMBL/GenBank/DDBJ whole genome shotgun (WGS) entry which is preliminary data.</text>
</comment>
<evidence type="ECO:0000313" key="1">
    <source>
        <dbReference type="EMBL" id="KAI2391014.1"/>
    </source>
</evidence>
<proteinExistence type="predicted"/>
<sequence length="1268" mass="140136">MSTDDSSRIFAKYYSPPHPPTGAAANSLNYPGANPYPTVKDQKAFEKGLMEKTNKQANDIVLYDNRVVVFKMESDVMLYVIGGAEENEVLLYNVVVALRDALAILLGGSTDKRTFIENYDLVSLTIDEIVDDGVILEIDPVVVVSRVSKTPAPDAPNMKSIDLSEQGLLNAWEFVAHSAKVICRELSTTLVGLRVSNIYDLSSRIFLFKVAKPDVRKQLVIDSGFRCHLTDYSRATAPSPSHFVSRLRELLKSRRITAVSQVGTDRIVHIELSDGSLHLFLEFFASGNIILTDGDFKILTLFRVVAEGEEQDEVRIGLKYRLDNKQNYSGVPPLSITRLKDALQKAKDRDNFQGDATTKRAKRKQGEALRRALSLGFPEYPPSLLEHALHVTGFDSSLRPDQILATDGNIEGVMHLLEEAKAISAELSTTGKTQGYILKRNQAPQTETPVFGGEIGKEKSNYFEYHPFEPKQFVDDNDVSVLHFDSFNKAVDEFYSSVEAQKLESRLTEREETMKRKLEATKRDHEKRVGALKEVQQLHTRKAEAIEANLSRVEEAIQAVNSLIAQGMDWVEIARLIEMEQGRHNPIAKMIKLPLKLYENTITLLLPEDGFEPENESDDDGEESNDEGEEETPKSEILSVDIDLGITPWANARQYYDQKKSAAVKEDKTIKASKKALKSAEKKITADLNQGLKNEKPVLRPARVPFWYEKFIFFISSDGYLVLGGCDKRQDEILYYRHLQKGDVYVHTDIEDAIPMIVKNKPGASEAPIPPGTLAQAGTFSVATSKAWNSKALMGAWWVNSDQVSKTTTSGEYLETGGVIIRGEKNHLPPGQLIIGFAVMFQVSAKSVINHGRHRQQEFEQAVQIPEGQTALRAASNCDYSPSKDAATIDITAKQTDLDKLKSATQLSEKQVSEKLAPFENEVQGDVAPSSSATDSPLDPQLPQPPIIPEVVEQDLTQESLILEEDTMPSGTEVVNNGDDVMSLPSRASSTVHTATSTSKPQPQVRGKRGKAKKLASKYKDQDDEDRELALRMLGSAKTAPPKKTKEDRDAEVQAQKDRRRAQHDRAAQAERQRQEKLKAQQERLKNGLDNKSMEDHVDDLSSLPSLIGTPVVGDELISALPVCAPWSALGQCKYRAKLQPGTVGKGKTVKEVLGRWILSASAVTKAKKVPAPLTVEVDPMQNEMQDHEEAKTKENEQLTLTATELELLRGWREAEIINTLPVGKVRIVSIAGAGGNASGAVDDKNKGKKTSSAGGKGGKGSKSGKKR</sequence>